<dbReference type="Proteomes" id="UP000630864">
    <property type="component" value="Unassembled WGS sequence"/>
</dbReference>
<dbReference type="InterPro" id="IPR010330">
    <property type="entry name" value="CoiA_nuc"/>
</dbReference>
<evidence type="ECO:0000313" key="3">
    <source>
        <dbReference type="Proteomes" id="UP000630864"/>
    </source>
</evidence>
<gene>
    <name evidence="2" type="ORF">PSE10A_54050</name>
</gene>
<accession>A0A9P3AIZ5</accession>
<dbReference type="EMBL" id="BMZW01000054">
    <property type="protein sequence ID" value="GFZ62894.1"/>
    <property type="molecule type" value="Genomic_DNA"/>
</dbReference>
<comment type="caution">
    <text evidence="2">The sequence shown here is derived from an EMBL/GenBank/DDBJ whole genome shotgun (WGS) entry which is preliminary data.</text>
</comment>
<reference evidence="2" key="1">
    <citation type="submission" date="2020-09" db="EMBL/GenBank/DDBJ databases">
        <title>Pseudomonas syringae pv. eriobotryae genome sequence causing loquat canker disease.</title>
        <authorList>
            <person name="Fukuda S."/>
            <person name="Tashiro H."/>
            <person name="Nagano Y."/>
        </authorList>
    </citation>
    <scope>NUCLEOTIDE SEQUENCE</scope>
    <source>
        <strain evidence="2">AM001</strain>
    </source>
</reference>
<feature type="domain" description="Competence protein CoiA nuclease-like" evidence="1">
    <location>
        <begin position="72"/>
        <end position="180"/>
    </location>
</feature>
<name>A0A9P3AIZ5_PSEA0</name>
<evidence type="ECO:0000313" key="2">
    <source>
        <dbReference type="EMBL" id="GFZ62894.1"/>
    </source>
</evidence>
<evidence type="ECO:0000259" key="1">
    <source>
        <dbReference type="Pfam" id="PF06054"/>
    </source>
</evidence>
<protein>
    <recommendedName>
        <fullName evidence="1">Competence protein CoiA nuclease-like domain-containing protein</fullName>
    </recommendedName>
</protein>
<dbReference type="AlphaFoldDB" id="A0A9P3AIZ5"/>
<dbReference type="Pfam" id="PF06054">
    <property type="entry name" value="CoiA_nuc"/>
    <property type="match status" value="1"/>
</dbReference>
<sequence>MSEMPEAFTRDDQPVYAGQYSPEQWDTLKAQSLDDPLAFKMSCCASRAVLKTSMNGLQFFAHYSDECATAPETIWHVEAKDLVFGALKLFGLDPRSEVAGGTGKDRWRADVYVEMGDRKVAIELQRSYQHLREFVRRQERYERYGIECYWLVRHEVGRTLSKAIMTKRWKEEFDRKLPPHGHMINTWPTFYFGMLIPEQNPNVVTPGLYLSHFELLAHISQGDLHWNGMQWAVKREE</sequence>
<dbReference type="RefSeq" id="WP_189659260.1">
    <property type="nucleotide sequence ID" value="NZ_BMZW01000054.1"/>
</dbReference>
<proteinExistence type="predicted"/>
<organism evidence="2 3">
    <name type="scientific">Pseudomonas amygdali pv. eriobotryae</name>
    <dbReference type="NCBI Taxonomy" id="129137"/>
    <lineage>
        <taxon>Bacteria</taxon>
        <taxon>Pseudomonadati</taxon>
        <taxon>Pseudomonadota</taxon>
        <taxon>Gammaproteobacteria</taxon>
        <taxon>Pseudomonadales</taxon>
        <taxon>Pseudomonadaceae</taxon>
        <taxon>Pseudomonas</taxon>
        <taxon>Pseudomonas amygdali</taxon>
    </lineage>
</organism>